<protein>
    <submittedName>
        <fullName evidence="3">XRE family transcriptional regulator</fullName>
    </submittedName>
</protein>
<reference evidence="4" key="1">
    <citation type="journal article" date="2019" name="Int. J. Syst. Evol. Microbiol.">
        <title>The Global Catalogue of Microorganisms (GCM) 10K type strain sequencing project: providing services to taxonomists for standard genome sequencing and annotation.</title>
        <authorList>
            <consortium name="The Broad Institute Genomics Platform"/>
            <consortium name="The Broad Institute Genome Sequencing Center for Infectious Disease"/>
            <person name="Wu L."/>
            <person name="Ma J."/>
        </authorList>
    </citation>
    <scope>NUCLEOTIDE SEQUENCE [LARGE SCALE GENOMIC DNA]</scope>
    <source>
        <strain evidence="4">JCM 18304</strain>
    </source>
</reference>
<evidence type="ECO:0000259" key="2">
    <source>
        <dbReference type="PROSITE" id="PS50943"/>
    </source>
</evidence>
<dbReference type="PANTHER" id="PTHR46797:SF1">
    <property type="entry name" value="METHYLPHOSPHONATE SYNTHASE"/>
    <property type="match status" value="1"/>
</dbReference>
<evidence type="ECO:0000313" key="4">
    <source>
        <dbReference type="Proteomes" id="UP001501570"/>
    </source>
</evidence>
<dbReference type="Gene3D" id="2.60.120.10">
    <property type="entry name" value="Jelly Rolls"/>
    <property type="match status" value="1"/>
</dbReference>
<accession>A0ABP9RQS1</accession>
<organism evidence="3 4">
    <name type="scientific">Rugosimonospora acidiphila</name>
    <dbReference type="NCBI Taxonomy" id="556531"/>
    <lineage>
        <taxon>Bacteria</taxon>
        <taxon>Bacillati</taxon>
        <taxon>Actinomycetota</taxon>
        <taxon>Actinomycetes</taxon>
        <taxon>Micromonosporales</taxon>
        <taxon>Micromonosporaceae</taxon>
        <taxon>Rugosimonospora</taxon>
    </lineage>
</organism>
<sequence>MILTAEDSVLTDTKGLVQGEPARSANGVDAVTAAVARHVRALRHAHGWSLDELSGRSGVSKGMVVQIEGGKTNPSIGTLCRVADAFGVSVARLLEPDQPEPVRVTDAASAPLLWRGERGGFARLLAGRGDPTFMELWEWQLRPGDEHLSPDHAPSTRELLHVLDGELLITVRGVDHRVRRGETIDFLADRAHAYRNDGDAPVRLLMIVLMPQGGFDRRG</sequence>
<dbReference type="Proteomes" id="UP001501570">
    <property type="component" value="Unassembled WGS sequence"/>
</dbReference>
<feature type="domain" description="HTH cro/C1-type" evidence="2">
    <location>
        <begin position="39"/>
        <end position="93"/>
    </location>
</feature>
<dbReference type="PANTHER" id="PTHR46797">
    <property type="entry name" value="HTH-TYPE TRANSCRIPTIONAL REGULATOR"/>
    <property type="match status" value="1"/>
</dbReference>
<evidence type="ECO:0000256" key="1">
    <source>
        <dbReference type="ARBA" id="ARBA00023125"/>
    </source>
</evidence>
<gene>
    <name evidence="3" type="ORF">GCM10023322_19960</name>
</gene>
<dbReference type="SMART" id="SM00530">
    <property type="entry name" value="HTH_XRE"/>
    <property type="match status" value="1"/>
</dbReference>
<dbReference type="InterPro" id="IPR001387">
    <property type="entry name" value="Cro/C1-type_HTH"/>
</dbReference>
<dbReference type="CDD" id="cd00093">
    <property type="entry name" value="HTH_XRE"/>
    <property type="match status" value="1"/>
</dbReference>
<proteinExistence type="predicted"/>
<dbReference type="CDD" id="cd02209">
    <property type="entry name" value="cupin_XRE_C"/>
    <property type="match status" value="1"/>
</dbReference>
<name>A0ABP9RQS1_9ACTN</name>
<dbReference type="PROSITE" id="PS50943">
    <property type="entry name" value="HTH_CROC1"/>
    <property type="match status" value="1"/>
</dbReference>
<keyword evidence="4" id="KW-1185">Reference proteome</keyword>
<keyword evidence="1" id="KW-0238">DNA-binding</keyword>
<evidence type="ECO:0000313" key="3">
    <source>
        <dbReference type="EMBL" id="GAA5182633.1"/>
    </source>
</evidence>
<dbReference type="SUPFAM" id="SSF47413">
    <property type="entry name" value="lambda repressor-like DNA-binding domains"/>
    <property type="match status" value="1"/>
</dbReference>
<dbReference type="InterPro" id="IPR014710">
    <property type="entry name" value="RmlC-like_jellyroll"/>
</dbReference>
<dbReference type="EMBL" id="BAABJQ010000005">
    <property type="protein sequence ID" value="GAA5182633.1"/>
    <property type="molecule type" value="Genomic_DNA"/>
</dbReference>
<dbReference type="Gene3D" id="1.10.260.40">
    <property type="entry name" value="lambda repressor-like DNA-binding domains"/>
    <property type="match status" value="1"/>
</dbReference>
<dbReference type="Pfam" id="PF01381">
    <property type="entry name" value="HTH_3"/>
    <property type="match status" value="1"/>
</dbReference>
<comment type="caution">
    <text evidence="3">The sequence shown here is derived from an EMBL/GenBank/DDBJ whole genome shotgun (WGS) entry which is preliminary data.</text>
</comment>
<dbReference type="InterPro" id="IPR013096">
    <property type="entry name" value="Cupin_2"/>
</dbReference>
<dbReference type="Pfam" id="PF07883">
    <property type="entry name" value="Cupin_2"/>
    <property type="match status" value="1"/>
</dbReference>
<dbReference type="InterPro" id="IPR011051">
    <property type="entry name" value="RmlC_Cupin_sf"/>
</dbReference>
<dbReference type="SUPFAM" id="SSF51182">
    <property type="entry name" value="RmlC-like cupins"/>
    <property type="match status" value="1"/>
</dbReference>
<dbReference type="InterPro" id="IPR010982">
    <property type="entry name" value="Lambda_DNA-bd_dom_sf"/>
</dbReference>
<dbReference type="InterPro" id="IPR050807">
    <property type="entry name" value="TransReg_Diox_bact_type"/>
</dbReference>